<keyword evidence="3 6" id="KW-0863">Zinc-finger</keyword>
<dbReference type="PANTHER" id="PTHR10071:SF281">
    <property type="entry name" value="BOX A-BINDING FACTOR-RELATED"/>
    <property type="match status" value="1"/>
</dbReference>
<dbReference type="Proteomes" id="UP000187429">
    <property type="component" value="Unassembled WGS sequence"/>
</dbReference>
<evidence type="ECO:0000256" key="3">
    <source>
        <dbReference type="ARBA" id="ARBA00022771"/>
    </source>
</evidence>
<gene>
    <name evidence="9" type="ORF">AYI69_g9943</name>
</gene>
<dbReference type="PROSITE" id="PS00344">
    <property type="entry name" value="GATA_ZN_FINGER_1"/>
    <property type="match status" value="2"/>
</dbReference>
<dbReference type="Pfam" id="PF00320">
    <property type="entry name" value="GATA"/>
    <property type="match status" value="2"/>
</dbReference>
<dbReference type="GO" id="GO:0000122">
    <property type="term" value="P:negative regulation of transcription by RNA polymerase II"/>
    <property type="evidence" value="ECO:0007669"/>
    <property type="project" value="TreeGrafter"/>
</dbReference>
<dbReference type="PROSITE" id="PS50114">
    <property type="entry name" value="GATA_ZN_FINGER_2"/>
    <property type="match status" value="2"/>
</dbReference>
<feature type="compositionally biased region" description="Gly residues" evidence="7">
    <location>
        <begin position="999"/>
        <end position="1008"/>
    </location>
</feature>
<keyword evidence="5" id="KW-0539">Nucleus</keyword>
<evidence type="ECO:0000256" key="7">
    <source>
        <dbReference type="SAM" id="MobiDB-lite"/>
    </source>
</evidence>
<dbReference type="GO" id="GO:0005634">
    <property type="term" value="C:nucleus"/>
    <property type="evidence" value="ECO:0007669"/>
    <property type="project" value="UniProtKB-SubCell"/>
</dbReference>
<feature type="region of interest" description="Disordered" evidence="7">
    <location>
        <begin position="884"/>
        <end position="932"/>
    </location>
</feature>
<dbReference type="GO" id="GO:0045944">
    <property type="term" value="P:positive regulation of transcription by RNA polymerase II"/>
    <property type="evidence" value="ECO:0007669"/>
    <property type="project" value="TreeGrafter"/>
</dbReference>
<evidence type="ECO:0000256" key="4">
    <source>
        <dbReference type="ARBA" id="ARBA00022833"/>
    </source>
</evidence>
<feature type="compositionally biased region" description="Low complexity" evidence="7">
    <location>
        <begin position="293"/>
        <end position="321"/>
    </location>
</feature>
<protein>
    <submittedName>
        <fullName evidence="9">Transcription factor elt-1</fullName>
    </submittedName>
</protein>
<dbReference type="CDD" id="cd00202">
    <property type="entry name" value="ZnF_GATA"/>
    <property type="match status" value="2"/>
</dbReference>
<keyword evidence="4" id="KW-0862">Zinc</keyword>
<comment type="subcellular location">
    <subcellularLocation>
        <location evidence="1">Nucleus</location>
    </subcellularLocation>
</comment>
<feature type="region of interest" description="Disordered" evidence="7">
    <location>
        <begin position="252"/>
        <end position="321"/>
    </location>
</feature>
<dbReference type="EMBL" id="LSSM01006237">
    <property type="protein sequence ID" value="OMJ11158.1"/>
    <property type="molecule type" value="Genomic_DNA"/>
</dbReference>
<comment type="caution">
    <text evidence="9">The sequence shown here is derived from an EMBL/GenBank/DDBJ whole genome shotgun (WGS) entry which is preliminary data.</text>
</comment>
<organism evidence="9 10">
    <name type="scientific">Smittium culicis</name>
    <dbReference type="NCBI Taxonomy" id="133412"/>
    <lineage>
        <taxon>Eukaryota</taxon>
        <taxon>Fungi</taxon>
        <taxon>Fungi incertae sedis</taxon>
        <taxon>Zoopagomycota</taxon>
        <taxon>Kickxellomycotina</taxon>
        <taxon>Harpellomycetes</taxon>
        <taxon>Harpellales</taxon>
        <taxon>Legeriomycetaceae</taxon>
        <taxon>Smittium</taxon>
    </lineage>
</organism>
<reference evidence="10" key="1">
    <citation type="submission" date="2017-01" db="EMBL/GenBank/DDBJ databases">
        <authorList>
            <person name="Wang Y."/>
            <person name="White M."/>
            <person name="Kvist S."/>
            <person name="Moncalvo J.-M."/>
        </authorList>
    </citation>
    <scope>NUCLEOTIDE SEQUENCE [LARGE SCALE GENOMIC DNA]</scope>
    <source>
        <strain evidence="10">ID-206-W2</strain>
    </source>
</reference>
<dbReference type="SMART" id="SM00401">
    <property type="entry name" value="ZnF_GATA"/>
    <property type="match status" value="2"/>
</dbReference>
<dbReference type="Gene3D" id="3.30.50.10">
    <property type="entry name" value="Erythroid Transcription Factor GATA-1, subunit A"/>
    <property type="match status" value="2"/>
</dbReference>
<dbReference type="InterPro" id="IPR039355">
    <property type="entry name" value="Transcription_factor_GATA"/>
</dbReference>
<feature type="region of interest" description="Disordered" evidence="7">
    <location>
        <begin position="988"/>
        <end position="1015"/>
    </location>
</feature>
<name>A0A1R1X976_9FUNG</name>
<feature type="region of interest" description="Disordered" evidence="7">
    <location>
        <begin position="161"/>
        <end position="187"/>
    </location>
</feature>
<evidence type="ECO:0000259" key="8">
    <source>
        <dbReference type="PROSITE" id="PS50114"/>
    </source>
</evidence>
<dbReference type="GO" id="GO:0000981">
    <property type="term" value="F:DNA-binding transcription factor activity, RNA polymerase II-specific"/>
    <property type="evidence" value="ECO:0007669"/>
    <property type="project" value="TreeGrafter"/>
</dbReference>
<sequence>MAILNIPITNNSQLNVFKKINSLAELQLISRVLPSLSLPTNTASRLENLSWRLFTISNPNFLFNNPNFVINSLLLPKKHTEISLFTQNKTSCPVINNHLQISHFPPPIPNFSKNSTLIDHNEPREIKLPYKKQKLNPNSNYITPDSRATTTTTTNNTFIKTFPNSANSKNKLNTKSSPNPSDLYTNNENFHKHEKIYPQIYPLNQSSPLSQTSSSNQNFFKDPITLKSQKLESLPPLKTKISYADSFRTQSLSLSTKSNPSIRFNSSRNSIATNNRSQNNSPQFCNSYSILHTNSSTPNSSSTTTPKINATSNLTTDTSLTNMNNSQTIELSLNKIESSINHLRLSSQNLNHLNSFALNSSFKSDSFANNNNNSTNTSNTQLGLIPNISKFSTSSATPNLIINPNPDLNTPIDNSNYNNSNTTDYNDITGTYYFNSSTSNYSNNANSELNNSNFIQNTGNKANNTNNNDIKSIDASSIQQPQNLNLPSNFCYDIVCDGSLCMDSKPIFENTSNNNTTNYTTNPVNNNNNSFAYAANTSTTNADINSFNSFLNLNLNSNHHSSSFKNLNPNSADLNSNSQNLNPIFNLNSPTYFNPLKDQNVYTNTQNSQFDSQLNNQSFADFLFNLQNSIDSPDPFSNHELSNQSTNINTPTIDLNPLNTNNNQNAANVDFTITNNNFSTDIYSFNNNKSSINSYNLNDFPNENISTLPANLNNTQTDMNMSLHHNNSLLQSHNLNQVHHKLPDNFSHSFENINDKSRSPNNTNCFENNNNNNNNSLMQYSISGIGDKSQLNPTQIDFKPQLKNVQNIFIPETLNNTTTDNVAIMTANTAKGSLIGIGNHNSGNDIEENVTIEPTPKISYKQNVNKPTTDKNVIDSLAQLKKSEKSKVPVKAQTKKPKNYKESAQKPVSKSAKSKSEKAPKQRAQQSSHPAKVVKKIIEIQHDPVCSNCAARKTPLWRRCGREILLCNACGLYLKLHGKMRPVSLQKFSDKDQNESDGCSGGGGGGDSGTSSAQQSGQGMQCSNCLTRTTPLWRKNNGGIVLCNACGLYFKLHKVNRPISLKSTVIKKRNRFYYAPNVADEADKTVNVGDDASGAELADICEDSSDIRQIGNEKVGHADNLANSSRSPSPFVFGFGNISSSSNIASSATCGIHIEGNSVLSNENECLKNANKTEVPTSYHQTTFNNNKLADYYQQYHQLATTSRPKPSIPNAAKHQTYNEPLVAGAINDPPSTANIMRGVPPGNYGGAVLSEETQQLIENIDIEEIVNTHMGPKLCLSSAEIAEKLAHIYK</sequence>
<dbReference type="InterPro" id="IPR013088">
    <property type="entry name" value="Znf_NHR/GATA"/>
</dbReference>
<proteinExistence type="predicted"/>
<evidence type="ECO:0000256" key="6">
    <source>
        <dbReference type="PROSITE-ProRule" id="PRU00094"/>
    </source>
</evidence>
<accession>A0A1R1X976</accession>
<evidence type="ECO:0000313" key="9">
    <source>
        <dbReference type="EMBL" id="OMJ11158.1"/>
    </source>
</evidence>
<feature type="region of interest" description="Disordered" evidence="7">
    <location>
        <begin position="840"/>
        <end position="870"/>
    </location>
</feature>
<dbReference type="OrthoDB" id="515401at2759"/>
<keyword evidence="2" id="KW-0479">Metal-binding</keyword>
<feature type="domain" description="GATA-type" evidence="8">
    <location>
        <begin position="1016"/>
        <end position="1069"/>
    </location>
</feature>
<dbReference type="InterPro" id="IPR000679">
    <property type="entry name" value="Znf_GATA"/>
</dbReference>
<evidence type="ECO:0000256" key="5">
    <source>
        <dbReference type="ARBA" id="ARBA00023242"/>
    </source>
</evidence>
<evidence type="ECO:0000313" key="10">
    <source>
        <dbReference type="Proteomes" id="UP000187429"/>
    </source>
</evidence>
<feature type="compositionally biased region" description="Polar residues" evidence="7">
    <location>
        <begin position="252"/>
        <end position="292"/>
    </location>
</feature>
<feature type="domain" description="GATA-type" evidence="8">
    <location>
        <begin position="946"/>
        <end position="993"/>
    </location>
</feature>
<evidence type="ECO:0000256" key="2">
    <source>
        <dbReference type="ARBA" id="ARBA00022723"/>
    </source>
</evidence>
<dbReference type="GO" id="GO:0000978">
    <property type="term" value="F:RNA polymerase II cis-regulatory region sequence-specific DNA binding"/>
    <property type="evidence" value="ECO:0007669"/>
    <property type="project" value="TreeGrafter"/>
</dbReference>
<dbReference type="GO" id="GO:0008270">
    <property type="term" value="F:zinc ion binding"/>
    <property type="evidence" value="ECO:0007669"/>
    <property type="project" value="UniProtKB-KW"/>
</dbReference>
<dbReference type="SUPFAM" id="SSF57716">
    <property type="entry name" value="Glucocorticoid receptor-like (DNA-binding domain)"/>
    <property type="match status" value="2"/>
</dbReference>
<evidence type="ECO:0000256" key="1">
    <source>
        <dbReference type="ARBA" id="ARBA00004123"/>
    </source>
</evidence>
<dbReference type="PRINTS" id="PR00619">
    <property type="entry name" value="GATAZNFINGER"/>
</dbReference>
<keyword evidence="10" id="KW-1185">Reference proteome</keyword>
<dbReference type="PANTHER" id="PTHR10071">
    <property type="entry name" value="TRANSCRIPTION FACTOR GATA FAMILY MEMBER"/>
    <property type="match status" value="1"/>
</dbReference>